<dbReference type="KEGG" id="nia:A8C56_13280"/>
<name>A0A1A9I560_9BACT</name>
<accession>A0A1A9I560</accession>
<reference evidence="1 2" key="1">
    <citation type="submission" date="2016-05" db="EMBL/GenBank/DDBJ databases">
        <title>Niabella ginsenosidivorans BS26 whole genome sequencing.</title>
        <authorList>
            <person name="Im W.T."/>
            <person name="Siddiqi M.Z."/>
        </authorList>
    </citation>
    <scope>NUCLEOTIDE SEQUENCE [LARGE SCALE GENOMIC DNA]</scope>
    <source>
        <strain evidence="1 2">BS26</strain>
    </source>
</reference>
<sequence>MIFPAIAAITPIAITSNSNLNKRKSTKDAVPINTASIASLGRINKNLCFIFFVFCLKNGPF</sequence>
<dbReference type="AlphaFoldDB" id="A0A1A9I560"/>
<dbReference type="STRING" id="1176587.A8C56_13280"/>
<proteinExistence type="predicted"/>
<dbReference type="Proteomes" id="UP000077667">
    <property type="component" value="Chromosome"/>
</dbReference>
<keyword evidence="2" id="KW-1185">Reference proteome</keyword>
<protein>
    <submittedName>
        <fullName evidence="1">Uncharacterized protein</fullName>
    </submittedName>
</protein>
<evidence type="ECO:0000313" key="2">
    <source>
        <dbReference type="Proteomes" id="UP000077667"/>
    </source>
</evidence>
<evidence type="ECO:0000313" key="1">
    <source>
        <dbReference type="EMBL" id="ANH81822.1"/>
    </source>
</evidence>
<gene>
    <name evidence="1" type="ORF">A8C56_13280</name>
</gene>
<dbReference type="EMBL" id="CP015772">
    <property type="protein sequence ID" value="ANH81822.1"/>
    <property type="molecule type" value="Genomic_DNA"/>
</dbReference>
<organism evidence="1 2">
    <name type="scientific">Niabella ginsenosidivorans</name>
    <dbReference type="NCBI Taxonomy" id="1176587"/>
    <lineage>
        <taxon>Bacteria</taxon>
        <taxon>Pseudomonadati</taxon>
        <taxon>Bacteroidota</taxon>
        <taxon>Chitinophagia</taxon>
        <taxon>Chitinophagales</taxon>
        <taxon>Chitinophagaceae</taxon>
        <taxon>Niabella</taxon>
    </lineage>
</organism>